<evidence type="ECO:0000256" key="3">
    <source>
        <dbReference type="ARBA" id="ARBA00022448"/>
    </source>
</evidence>
<keyword evidence="8" id="KW-0626">Porin</keyword>
<feature type="signal peptide" evidence="11">
    <location>
        <begin position="1"/>
        <end position="19"/>
    </location>
</feature>
<keyword evidence="5" id="KW-0812">Transmembrane</keyword>
<dbReference type="Gene3D" id="2.40.160.10">
    <property type="entry name" value="Porin"/>
    <property type="match status" value="1"/>
</dbReference>
<evidence type="ECO:0000256" key="8">
    <source>
        <dbReference type="ARBA" id="ARBA00023114"/>
    </source>
</evidence>
<dbReference type="Pfam" id="PF13609">
    <property type="entry name" value="Porin_4"/>
    <property type="match status" value="1"/>
</dbReference>
<dbReference type="InterPro" id="IPR001702">
    <property type="entry name" value="Porin_Gram-ve"/>
</dbReference>
<evidence type="ECO:0000256" key="6">
    <source>
        <dbReference type="ARBA" id="ARBA00022729"/>
    </source>
</evidence>
<evidence type="ECO:0000259" key="12">
    <source>
        <dbReference type="Pfam" id="PF13609"/>
    </source>
</evidence>
<evidence type="ECO:0000256" key="1">
    <source>
        <dbReference type="ARBA" id="ARBA00004571"/>
    </source>
</evidence>
<dbReference type="CDD" id="cd00342">
    <property type="entry name" value="gram_neg_porins"/>
    <property type="match status" value="1"/>
</dbReference>
<keyword evidence="3" id="KW-0813">Transport</keyword>
<organism evidence="13 14">
    <name type="scientific">Rhodoferax ferrireducens</name>
    <dbReference type="NCBI Taxonomy" id="192843"/>
    <lineage>
        <taxon>Bacteria</taxon>
        <taxon>Pseudomonadati</taxon>
        <taxon>Pseudomonadota</taxon>
        <taxon>Betaproteobacteria</taxon>
        <taxon>Burkholderiales</taxon>
        <taxon>Comamonadaceae</taxon>
        <taxon>Rhodoferax</taxon>
    </lineage>
</organism>
<protein>
    <submittedName>
        <fullName evidence="13">Porin</fullName>
    </submittedName>
</protein>
<feature type="chain" id="PRO_5046432380" evidence="11">
    <location>
        <begin position="20"/>
        <end position="336"/>
    </location>
</feature>
<feature type="domain" description="Porin" evidence="12">
    <location>
        <begin position="7"/>
        <end position="315"/>
    </location>
</feature>
<keyword evidence="6 11" id="KW-0732">Signal</keyword>
<evidence type="ECO:0000256" key="7">
    <source>
        <dbReference type="ARBA" id="ARBA00023065"/>
    </source>
</evidence>
<keyword evidence="9" id="KW-0472">Membrane</keyword>
<gene>
    <name evidence="13" type="ORF">J2X19_004460</name>
</gene>
<reference evidence="13 14" key="1">
    <citation type="submission" date="2023-07" db="EMBL/GenBank/DDBJ databases">
        <title>Sorghum-associated microbial communities from plants grown in Nebraska, USA.</title>
        <authorList>
            <person name="Schachtman D."/>
        </authorList>
    </citation>
    <scope>NUCLEOTIDE SEQUENCE [LARGE SCALE GENOMIC DNA]</scope>
    <source>
        <strain evidence="13 14">BE313</strain>
    </source>
</reference>
<dbReference type="SUPFAM" id="SSF56935">
    <property type="entry name" value="Porins"/>
    <property type="match status" value="1"/>
</dbReference>
<dbReference type="InterPro" id="IPR023614">
    <property type="entry name" value="Porin_dom_sf"/>
</dbReference>
<evidence type="ECO:0000256" key="11">
    <source>
        <dbReference type="SAM" id="SignalP"/>
    </source>
</evidence>
<accession>A0ABU2CEI5</accession>
<dbReference type="PANTHER" id="PTHR34501">
    <property type="entry name" value="PROTEIN YDDL-RELATED"/>
    <property type="match status" value="1"/>
</dbReference>
<keyword evidence="7" id="KW-0406">Ion transport</keyword>
<evidence type="ECO:0000313" key="13">
    <source>
        <dbReference type="EMBL" id="MDR7379764.1"/>
    </source>
</evidence>
<name>A0ABU2CEI5_9BURK</name>
<dbReference type="PANTHER" id="PTHR34501:SF9">
    <property type="entry name" value="MAJOR OUTER MEMBRANE PROTEIN P.IA"/>
    <property type="match status" value="1"/>
</dbReference>
<comment type="subcellular location">
    <subcellularLocation>
        <location evidence="1">Cell outer membrane</location>
        <topology evidence="1">Multi-pass membrane protein</topology>
    </subcellularLocation>
</comment>
<evidence type="ECO:0000256" key="4">
    <source>
        <dbReference type="ARBA" id="ARBA00022452"/>
    </source>
</evidence>
<evidence type="ECO:0000256" key="2">
    <source>
        <dbReference type="ARBA" id="ARBA00011233"/>
    </source>
</evidence>
<dbReference type="InterPro" id="IPR050298">
    <property type="entry name" value="Gram-neg_bact_OMP"/>
</dbReference>
<dbReference type="InterPro" id="IPR002299">
    <property type="entry name" value="Porin_Neis"/>
</dbReference>
<evidence type="ECO:0000313" key="14">
    <source>
        <dbReference type="Proteomes" id="UP001180487"/>
    </source>
</evidence>
<dbReference type="RefSeq" id="WP_310376622.1">
    <property type="nucleotide sequence ID" value="NZ_JAVDXT010000005.1"/>
</dbReference>
<comment type="caution">
    <text evidence="13">The sequence shown here is derived from an EMBL/GenBank/DDBJ whole genome shotgun (WGS) entry which is preliminary data.</text>
</comment>
<keyword evidence="4" id="KW-1134">Transmembrane beta strand</keyword>
<sequence length="336" mass="35077">MKKSLIALAVLASTGAAMAQSSVTLYGIADINLQSSKPVTYDPATGTISKGLRETLLESGGVSGSRWGIKGSEDLGGGLKANFVLESGFNIDTGTGKAAGLFNRQSYVGLSGGFGEVQLGNSYTPLDDIHGTANAVFDSILSPTAYIQAGYVSNPLNQIKYLTPNLGGFSGAVSYALGENKTATTNARNVYAFNVQYAGGPLYVGYAYQNDKKNVTPGIATKHNLINATYDLGVAKLLASYRNVKNTDLGDDKENTVQIGVDVPVGASLVVSTGFARANAENAGVADRKSTGFALGASYSLSKRTSVYTGFNLTEIKQASVKEKGNLYSVGIRHAF</sequence>
<evidence type="ECO:0000256" key="9">
    <source>
        <dbReference type="ARBA" id="ARBA00023136"/>
    </source>
</evidence>
<dbReference type="PRINTS" id="PR00184">
    <property type="entry name" value="NEISSPPORIN"/>
</dbReference>
<dbReference type="EMBL" id="JAVDXT010000005">
    <property type="protein sequence ID" value="MDR7379764.1"/>
    <property type="molecule type" value="Genomic_DNA"/>
</dbReference>
<evidence type="ECO:0000256" key="5">
    <source>
        <dbReference type="ARBA" id="ARBA00022692"/>
    </source>
</evidence>
<comment type="subunit">
    <text evidence="2">Homotrimer.</text>
</comment>
<dbReference type="Proteomes" id="UP001180487">
    <property type="component" value="Unassembled WGS sequence"/>
</dbReference>
<keyword evidence="10" id="KW-0998">Cell outer membrane</keyword>
<dbReference type="PRINTS" id="PR00182">
    <property type="entry name" value="ECOLNEIPORIN"/>
</dbReference>
<evidence type="ECO:0000256" key="10">
    <source>
        <dbReference type="ARBA" id="ARBA00023237"/>
    </source>
</evidence>
<keyword evidence="14" id="KW-1185">Reference proteome</keyword>
<proteinExistence type="predicted"/>
<dbReference type="InterPro" id="IPR033900">
    <property type="entry name" value="Gram_neg_porin_domain"/>
</dbReference>